<dbReference type="InterPro" id="IPR032557">
    <property type="entry name" value="DUF4935"/>
</dbReference>
<organism evidence="2 3">
    <name type="scientific">Curtobacterium subtropicum</name>
    <dbReference type="NCBI Taxonomy" id="3055138"/>
    <lineage>
        <taxon>Bacteria</taxon>
        <taxon>Bacillati</taxon>
        <taxon>Actinomycetota</taxon>
        <taxon>Actinomycetes</taxon>
        <taxon>Micrococcales</taxon>
        <taxon>Microbacteriaceae</taxon>
        <taxon>Curtobacterium</taxon>
    </lineage>
</organism>
<name>A0ABT7TDR2_9MICO</name>
<dbReference type="Pfam" id="PF16289">
    <property type="entry name" value="PIN_12"/>
    <property type="match status" value="1"/>
</dbReference>
<keyword evidence="3" id="KW-1185">Reference proteome</keyword>
<evidence type="ECO:0000259" key="1">
    <source>
        <dbReference type="Pfam" id="PF16289"/>
    </source>
</evidence>
<evidence type="ECO:0000313" key="2">
    <source>
        <dbReference type="EMBL" id="MDM7887700.1"/>
    </source>
</evidence>
<proteinExistence type="predicted"/>
<dbReference type="RefSeq" id="WP_289469415.1">
    <property type="nucleotide sequence ID" value="NZ_JAUCMM010000002.1"/>
</dbReference>
<evidence type="ECO:0000313" key="3">
    <source>
        <dbReference type="Proteomes" id="UP001235720"/>
    </source>
</evidence>
<reference evidence="2 3" key="1">
    <citation type="submission" date="2023-06" db="EMBL/GenBank/DDBJ databases">
        <authorList>
            <person name="Feng G."/>
            <person name="Li J."/>
            <person name="Zhu H."/>
        </authorList>
    </citation>
    <scope>NUCLEOTIDE SEQUENCE [LARGE SCALE GENOMIC DNA]</scope>
    <source>
        <strain evidence="2 3">RHCJP20</strain>
    </source>
</reference>
<feature type="domain" description="DUF4935" evidence="1">
    <location>
        <begin position="5"/>
        <end position="158"/>
    </location>
</feature>
<accession>A0ABT7TDR2</accession>
<sequence>MKTLVLDTTELRRDWTLTGLTMRLLAYACREQFLNVRVPDVALEELIAHHGRAVQEALDGWRKAGRTLRQLGLPTASDEPTEPDYRAYLEDRLSEHLGFDVLPLPETSHTELVARAVHRVPPFNAKGTGYRDSLVWASVLQLVGSGHDVVLVSADRAFGDGALNTVLAEEVARTGRDVELVHDLTPWLLQNLPWRAENLASALALARDEEFAQFFLESDAEDLLYPEPEVIGFDQPPYRYDVTDVEWAGSFERVGTRRGADGVSVAEYDVTERVRFQASLPATALIDPDWESTPDRDRQDVTGSVALIVRVVVLFDDEFGVQIDDLSWRRADGMRGGPGLLASDNDIPLFTDPSDFSA</sequence>
<dbReference type="EMBL" id="JAUCMM010000002">
    <property type="protein sequence ID" value="MDM7887700.1"/>
    <property type="molecule type" value="Genomic_DNA"/>
</dbReference>
<dbReference type="Proteomes" id="UP001235720">
    <property type="component" value="Unassembled WGS sequence"/>
</dbReference>
<gene>
    <name evidence="2" type="ORF">QUG98_04455</name>
</gene>
<protein>
    <submittedName>
        <fullName evidence="2">PIN domain-containing protein</fullName>
    </submittedName>
</protein>
<comment type="caution">
    <text evidence="2">The sequence shown here is derived from an EMBL/GenBank/DDBJ whole genome shotgun (WGS) entry which is preliminary data.</text>
</comment>